<evidence type="ECO:0000256" key="1">
    <source>
        <dbReference type="ARBA" id="ARBA00022603"/>
    </source>
</evidence>
<dbReference type="SUPFAM" id="SSF144232">
    <property type="entry name" value="HIT/MYND zinc finger-like"/>
    <property type="match status" value="1"/>
</dbReference>
<evidence type="ECO:0000313" key="14">
    <source>
        <dbReference type="Proteomes" id="UP001162480"/>
    </source>
</evidence>
<evidence type="ECO:0000256" key="4">
    <source>
        <dbReference type="ARBA" id="ARBA00022723"/>
    </source>
</evidence>
<dbReference type="Gene3D" id="1.25.40.10">
    <property type="entry name" value="Tetratricopeptide repeat domain"/>
    <property type="match status" value="1"/>
</dbReference>
<dbReference type="PROSITE" id="PS50865">
    <property type="entry name" value="ZF_MYND_2"/>
    <property type="match status" value="1"/>
</dbReference>
<dbReference type="Gene3D" id="1.10.220.160">
    <property type="match status" value="1"/>
</dbReference>
<dbReference type="Pfam" id="PF01753">
    <property type="entry name" value="zf-MYND"/>
    <property type="match status" value="1"/>
</dbReference>
<keyword evidence="4" id="KW-0479">Metal-binding</keyword>
<evidence type="ECO:0000313" key="13">
    <source>
        <dbReference type="EMBL" id="CAI9734043.1"/>
    </source>
</evidence>
<dbReference type="EMBL" id="OX597828">
    <property type="protein sequence ID" value="CAI9734043.1"/>
    <property type="molecule type" value="Genomic_DNA"/>
</dbReference>
<dbReference type="Gene3D" id="6.10.140.2220">
    <property type="match status" value="1"/>
</dbReference>
<name>A0AA36BGN4_OCTVU</name>
<comment type="function">
    <text evidence="7">Protein-lysine N-methyltransferase. Monomethylates PRMT5, modulating its transcriptional activity. May also act as a histone methyltransferase. Plays a critical role in cardiac development. Acts as a key epigenetic regulator of gene expression during cardiac development via its dual activities as a methyltransferase and negative regulator of HDAC1.</text>
</comment>
<dbReference type="SMART" id="SM00028">
    <property type="entry name" value="TPR"/>
    <property type="match status" value="3"/>
</dbReference>
<dbReference type="Gene3D" id="2.170.270.10">
    <property type="entry name" value="SET domain"/>
    <property type="match status" value="1"/>
</dbReference>
<sequence>MLLRTPCKGLLKVAYSPSAFNFYCYNNKMADLIDNWRDELLMNIQNDVKWKDWSKTFSAAETNLQRFTAVYNLPFIDKVIRIEEMSIEKSASDSTEFRNKGNAEYVKKNYRQAFSFYTRSIQKAPGIGDMLALGYANRSAVYFDMQKYHLCLKDIDLALENDYPKKLMHKLLERQGRSKYEIGLNEEAIKYFEEAIKSLVDSSLEKDRQTERQAKLEKFIKDCHNKPKAKVKAEECNAFMGPLPRIEGERSSQFPCASDAICMKYSKDKGRYISATRDINVGEVLAIEKPYSSVINDDHHSSHCHHCCKRAEHPIPCSSCAEVVYCNATCREESWNQYHSVECSILLSIKLLEYDVYHLALRMVIKANYNYIKNFEENFADEKSTKPSAIGFNKLGQYDSEDYWSVYNLVNHSEDRTFSDLFRRTLTAVYLLKCLERTKFFSKADDCKDIHLIVGGHILRHLQMLPCNAHEITELSINLKQPLKSSAADIGSAVYATLSLFNHSCDPNVVRHSYGNLCVVRAIHHIPKGMEVVDSYGILYPVDDIEKRDAELGRRYFFDCSCVACANDWPMYDDIPNHSPYFKCEKCHHVLGQFENEDQDFDCRNCGERQVLSYRVKELTIIEPKFDSVFNDVLSGDYSDETFSFLLKHLSLMELWICRPWQDLNNCQEALKQIYSTKANHYICVDK</sequence>
<evidence type="ECO:0000256" key="8">
    <source>
        <dbReference type="ARBA" id="ARBA00093635"/>
    </source>
</evidence>
<dbReference type="GO" id="GO:0008270">
    <property type="term" value="F:zinc ion binding"/>
    <property type="evidence" value="ECO:0007669"/>
    <property type="project" value="UniProtKB-KW"/>
</dbReference>
<dbReference type="GO" id="GO:0005634">
    <property type="term" value="C:nucleus"/>
    <property type="evidence" value="ECO:0007669"/>
    <property type="project" value="TreeGrafter"/>
</dbReference>
<dbReference type="GO" id="GO:0042826">
    <property type="term" value="F:histone deacetylase binding"/>
    <property type="evidence" value="ECO:0007669"/>
    <property type="project" value="TreeGrafter"/>
</dbReference>
<dbReference type="AlphaFoldDB" id="A0AA36BGN4"/>
<feature type="domain" description="SET" evidence="11">
    <location>
        <begin position="259"/>
        <end position="537"/>
    </location>
</feature>
<evidence type="ECO:0000256" key="7">
    <source>
        <dbReference type="ARBA" id="ARBA00093423"/>
    </source>
</evidence>
<dbReference type="Proteomes" id="UP001162480">
    <property type="component" value="Chromosome 15"/>
</dbReference>
<evidence type="ECO:0000256" key="9">
    <source>
        <dbReference type="ARBA" id="ARBA00093680"/>
    </source>
</evidence>
<evidence type="ECO:0000256" key="6">
    <source>
        <dbReference type="ARBA" id="ARBA00022833"/>
    </source>
</evidence>
<dbReference type="InterPro" id="IPR002893">
    <property type="entry name" value="Znf_MYND"/>
</dbReference>
<dbReference type="GO" id="GO:0008168">
    <property type="term" value="F:methyltransferase activity"/>
    <property type="evidence" value="ECO:0007669"/>
    <property type="project" value="UniProtKB-KW"/>
</dbReference>
<dbReference type="InterPro" id="IPR044421">
    <property type="entry name" value="SMYD4_SET"/>
</dbReference>
<dbReference type="InterPro" id="IPR011990">
    <property type="entry name" value="TPR-like_helical_dom_sf"/>
</dbReference>
<evidence type="ECO:0000256" key="2">
    <source>
        <dbReference type="ARBA" id="ARBA00022679"/>
    </source>
</evidence>
<dbReference type="PROSITE" id="PS50280">
    <property type="entry name" value="SET"/>
    <property type="match status" value="1"/>
</dbReference>
<keyword evidence="14" id="KW-1185">Reference proteome</keyword>
<dbReference type="InterPro" id="IPR052097">
    <property type="entry name" value="SET-MYND_domain_protein"/>
</dbReference>
<dbReference type="InterPro" id="IPR019734">
    <property type="entry name" value="TPR_rpt"/>
</dbReference>
<dbReference type="InterPro" id="IPR001214">
    <property type="entry name" value="SET_dom"/>
</dbReference>
<proteinExistence type="predicted"/>
<accession>A0AA36BGN4</accession>
<keyword evidence="5 10" id="KW-0863">Zinc-finger</keyword>
<keyword evidence="6" id="KW-0862">Zinc</keyword>
<keyword evidence="3" id="KW-0949">S-adenosyl-L-methionine</keyword>
<dbReference type="GO" id="GO:0032259">
    <property type="term" value="P:methylation"/>
    <property type="evidence" value="ECO:0007669"/>
    <property type="project" value="UniProtKB-KW"/>
</dbReference>
<dbReference type="CDD" id="cd10536">
    <property type="entry name" value="SET_SMYD4"/>
    <property type="match status" value="1"/>
</dbReference>
<dbReference type="PANTHER" id="PTHR46165:SF7">
    <property type="entry name" value="SET AND MYND DOMAIN-CONTAINING PROTEIN 4"/>
    <property type="match status" value="1"/>
</dbReference>
<evidence type="ECO:0000256" key="10">
    <source>
        <dbReference type="PROSITE-ProRule" id="PRU00134"/>
    </source>
</evidence>
<dbReference type="GO" id="GO:0005737">
    <property type="term" value="C:cytoplasm"/>
    <property type="evidence" value="ECO:0007669"/>
    <property type="project" value="TreeGrafter"/>
</dbReference>
<dbReference type="InterPro" id="IPR046341">
    <property type="entry name" value="SET_dom_sf"/>
</dbReference>
<organism evidence="13 14">
    <name type="scientific">Octopus vulgaris</name>
    <name type="common">Common octopus</name>
    <dbReference type="NCBI Taxonomy" id="6645"/>
    <lineage>
        <taxon>Eukaryota</taxon>
        <taxon>Metazoa</taxon>
        <taxon>Spiralia</taxon>
        <taxon>Lophotrochozoa</taxon>
        <taxon>Mollusca</taxon>
        <taxon>Cephalopoda</taxon>
        <taxon>Coleoidea</taxon>
        <taxon>Octopodiformes</taxon>
        <taxon>Octopoda</taxon>
        <taxon>Incirrata</taxon>
        <taxon>Octopodidae</taxon>
        <taxon>Octopus</taxon>
    </lineage>
</organism>
<gene>
    <name evidence="13" type="ORF">OCTVUL_1B029338</name>
</gene>
<dbReference type="PANTHER" id="PTHR46165">
    <property type="entry name" value="SET AND MYND DOMAIN-CONTAINING PROTEIN 4"/>
    <property type="match status" value="1"/>
</dbReference>
<keyword evidence="1" id="KW-0489">Methyltransferase</keyword>
<evidence type="ECO:0000259" key="11">
    <source>
        <dbReference type="PROSITE" id="PS50280"/>
    </source>
</evidence>
<reference evidence="13" key="1">
    <citation type="submission" date="2023-08" db="EMBL/GenBank/DDBJ databases">
        <authorList>
            <person name="Alioto T."/>
            <person name="Alioto T."/>
            <person name="Gomez Garrido J."/>
        </authorList>
    </citation>
    <scope>NUCLEOTIDE SEQUENCE</scope>
</reference>
<evidence type="ECO:0000256" key="5">
    <source>
        <dbReference type="ARBA" id="ARBA00022771"/>
    </source>
</evidence>
<dbReference type="Pfam" id="PF00856">
    <property type="entry name" value="SET"/>
    <property type="match status" value="1"/>
</dbReference>
<evidence type="ECO:0000259" key="12">
    <source>
        <dbReference type="PROSITE" id="PS50865"/>
    </source>
</evidence>
<protein>
    <recommendedName>
        <fullName evidence="8">Protein-lysine N-methyltransferase SMYD4</fullName>
    </recommendedName>
    <alternativeName>
        <fullName evidence="9">SET and MYND domain-containing protein 4</fullName>
    </alternativeName>
</protein>
<feature type="domain" description="MYND-type" evidence="12">
    <location>
        <begin position="304"/>
        <end position="343"/>
    </location>
</feature>
<dbReference type="SUPFAM" id="SSF82199">
    <property type="entry name" value="SET domain"/>
    <property type="match status" value="1"/>
</dbReference>
<dbReference type="SUPFAM" id="SSF48452">
    <property type="entry name" value="TPR-like"/>
    <property type="match status" value="1"/>
</dbReference>
<evidence type="ECO:0000256" key="3">
    <source>
        <dbReference type="ARBA" id="ARBA00022691"/>
    </source>
</evidence>
<keyword evidence="2" id="KW-0808">Transferase</keyword>